<evidence type="ECO:0000313" key="1">
    <source>
        <dbReference type="EMBL" id="MCZ8531815.1"/>
    </source>
</evidence>
<keyword evidence="2" id="KW-1185">Reference proteome</keyword>
<dbReference type="RefSeq" id="WP_269920509.1">
    <property type="nucleotide sequence ID" value="NZ_JAMKBI010000001.1"/>
</dbReference>
<gene>
    <name evidence="1" type="ORF">M9R61_00480</name>
</gene>
<accession>A0A9X3L5Q5</accession>
<sequence>MIKLQKVVGWGAGSAYANFIDDFPIVKELLDYLVDSNYERLIDSGSLEAKNPDILKDEDKRKTLIIIFSEYYNEILLNSVLDGFQNIITVWDIRKSPVKYINLILSINSKAPIEYISERSNLLQRNSNFTIEQVFNHFNHFFNKIHVCNMNLGELMKTELHFLSEYMTNFHKEYILYEINTPTKLEFAVLGNGPILISSLMYSRLDHVNLMNQLTYQIGKERVTRLMYYDDYLEIENELENKNVSIHSYDVNQGFINDHMIDICEIWERSEFYFDEKIKKWLNNHVAYSIGLIKLYEELLDTISVSSGIFVFDYFREEYLLATLLNLEGKLTYTMQHGFYMNRNNSKSHSIWGEIYHTHGPAKKKLVWGNMGKQQLNTWGVPKQDILIVGNPKYPNHHLALEKYKKHISGVFNILVVLGIDENDNENLLSIIYKYRQEVMVDACIFIKMHPRYTGALSKLSKYNFKIIDEMFVPEIIEKIDIACTVASVTYYELLVKNLYVLMRDTENIVSTNEHSTFTTYEKFIESVERWSSNEKYREEYIRNAKQELNLCFSTDNEILKEEFNN</sequence>
<dbReference type="EMBL" id="JAMKBI010000001">
    <property type="protein sequence ID" value="MCZ8531815.1"/>
    <property type="molecule type" value="Genomic_DNA"/>
</dbReference>
<dbReference type="Proteomes" id="UP001152172">
    <property type="component" value="Unassembled WGS sequence"/>
</dbReference>
<comment type="caution">
    <text evidence="1">The sequence shown here is derived from an EMBL/GenBank/DDBJ whole genome shotgun (WGS) entry which is preliminary data.</text>
</comment>
<dbReference type="SUPFAM" id="SSF53756">
    <property type="entry name" value="UDP-Glycosyltransferase/glycogen phosphorylase"/>
    <property type="match status" value="1"/>
</dbReference>
<organism evidence="1 2">
    <name type="scientific">Psychrobacillus psychrodurans</name>
    <dbReference type="NCBI Taxonomy" id="126157"/>
    <lineage>
        <taxon>Bacteria</taxon>
        <taxon>Bacillati</taxon>
        <taxon>Bacillota</taxon>
        <taxon>Bacilli</taxon>
        <taxon>Bacillales</taxon>
        <taxon>Bacillaceae</taxon>
        <taxon>Psychrobacillus</taxon>
    </lineage>
</organism>
<dbReference type="AlphaFoldDB" id="A0A9X3L5Q5"/>
<evidence type="ECO:0008006" key="3">
    <source>
        <dbReference type="Google" id="ProtNLM"/>
    </source>
</evidence>
<reference evidence="1" key="1">
    <citation type="submission" date="2022-05" db="EMBL/GenBank/DDBJ databases">
        <authorList>
            <person name="Colautti A."/>
            <person name="Iacumin L."/>
        </authorList>
    </citation>
    <scope>NUCLEOTIDE SEQUENCE</scope>
    <source>
        <strain evidence="1">DSM 30747</strain>
    </source>
</reference>
<protein>
    <recommendedName>
        <fullName evidence="3">CDP-Glycerol:Poly(Glycerophosphate) glycerophosphotransferase</fullName>
    </recommendedName>
</protein>
<name>A0A9X3L5Q5_9BACI</name>
<evidence type="ECO:0000313" key="2">
    <source>
        <dbReference type="Proteomes" id="UP001152172"/>
    </source>
</evidence>
<proteinExistence type="predicted"/>